<reference evidence="1" key="1">
    <citation type="submission" date="2020-01" db="EMBL/GenBank/DDBJ databases">
        <authorList>
            <consortium name="DOE Joint Genome Institute"/>
            <person name="Haridas S."/>
            <person name="Albert R."/>
            <person name="Binder M."/>
            <person name="Bloem J."/>
            <person name="Labutti K."/>
            <person name="Salamov A."/>
            <person name="Andreopoulos B."/>
            <person name="Baker S.E."/>
            <person name="Barry K."/>
            <person name="Bills G."/>
            <person name="Bluhm B.H."/>
            <person name="Cannon C."/>
            <person name="Castanera R."/>
            <person name="Culley D.E."/>
            <person name="Daum C."/>
            <person name="Ezra D."/>
            <person name="Gonzalez J.B."/>
            <person name="Henrissat B."/>
            <person name="Kuo A."/>
            <person name="Liang C."/>
            <person name="Lipzen A."/>
            <person name="Lutzoni F."/>
            <person name="Magnuson J."/>
            <person name="Mondo S."/>
            <person name="Nolan M."/>
            <person name="Ohm R."/>
            <person name="Pangilinan J."/>
            <person name="Park H.-J."/>
            <person name="Ramirez L."/>
            <person name="Alfaro M."/>
            <person name="Sun H."/>
            <person name="Tritt A."/>
            <person name="Yoshinaga Y."/>
            <person name="Zwiers L.-H."/>
            <person name="Turgeon B.G."/>
            <person name="Goodwin S.B."/>
            <person name="Spatafora J.W."/>
            <person name="Crous P.W."/>
            <person name="Grigoriev I.V."/>
        </authorList>
    </citation>
    <scope>NUCLEOTIDE SEQUENCE</scope>
    <source>
        <strain evidence="1">P77</strain>
    </source>
</reference>
<evidence type="ECO:0000313" key="2">
    <source>
        <dbReference type="Proteomes" id="UP000800040"/>
    </source>
</evidence>
<protein>
    <submittedName>
        <fullName evidence="1">Uncharacterized protein</fullName>
    </submittedName>
</protein>
<proteinExistence type="predicted"/>
<sequence>MDRLSVEVKLCRGDCSLVVSSNKFASPFTLAVEQTCASVEHHIYGHTWHGHVTNLVPDFEWVLPTNETAHLSFEPVVLAANLAVDFLVDWRGRNQRNTRLLTPDCTSALAPFLAAPGTMKFVGWLGSDFTPQTPTLAALPRCDTYLLSNSRHAGGYAITSMSLRRGFQTDTNCLCVARCARQTMEGGSAINMRIARTAMRLLTRASSSD</sequence>
<keyword evidence="2" id="KW-1185">Reference proteome</keyword>
<dbReference type="EMBL" id="ML975360">
    <property type="protein sequence ID" value="KAF1831556.1"/>
    <property type="molecule type" value="Genomic_DNA"/>
</dbReference>
<gene>
    <name evidence="1" type="ORF">BDW02DRAFT_45133</name>
</gene>
<organism evidence="1 2">
    <name type="scientific">Decorospora gaudefroyi</name>
    <dbReference type="NCBI Taxonomy" id="184978"/>
    <lineage>
        <taxon>Eukaryota</taxon>
        <taxon>Fungi</taxon>
        <taxon>Dikarya</taxon>
        <taxon>Ascomycota</taxon>
        <taxon>Pezizomycotina</taxon>
        <taxon>Dothideomycetes</taxon>
        <taxon>Pleosporomycetidae</taxon>
        <taxon>Pleosporales</taxon>
        <taxon>Pleosporineae</taxon>
        <taxon>Pleosporaceae</taxon>
        <taxon>Decorospora</taxon>
    </lineage>
</organism>
<dbReference type="Proteomes" id="UP000800040">
    <property type="component" value="Unassembled WGS sequence"/>
</dbReference>
<dbReference type="AlphaFoldDB" id="A0A6A5K644"/>
<name>A0A6A5K644_9PLEO</name>
<accession>A0A6A5K644</accession>
<evidence type="ECO:0000313" key="1">
    <source>
        <dbReference type="EMBL" id="KAF1831556.1"/>
    </source>
</evidence>